<name>D3PHX9_LEPSM</name>
<dbReference type="AlphaFoldDB" id="D3PHX9"/>
<protein>
    <submittedName>
        <fullName evidence="7">Transmembrane protein 14C</fullName>
    </submittedName>
</protein>
<evidence type="ECO:0000256" key="1">
    <source>
        <dbReference type="ARBA" id="ARBA00004370"/>
    </source>
</evidence>
<evidence type="ECO:0000256" key="4">
    <source>
        <dbReference type="ARBA" id="ARBA00022989"/>
    </source>
</evidence>
<keyword evidence="4 6" id="KW-1133">Transmembrane helix</keyword>
<feature type="transmembrane region" description="Helical" evidence="6">
    <location>
        <begin position="53"/>
        <end position="72"/>
    </location>
</feature>
<evidence type="ECO:0000256" key="5">
    <source>
        <dbReference type="ARBA" id="ARBA00023136"/>
    </source>
</evidence>
<dbReference type="PANTHER" id="PTHR12668:SF43">
    <property type="entry name" value="TRANSMEMBRANE PROTEIN 14 HOMOLOG"/>
    <property type="match status" value="1"/>
</dbReference>
<evidence type="ECO:0000256" key="3">
    <source>
        <dbReference type="ARBA" id="ARBA00022692"/>
    </source>
</evidence>
<proteinExistence type="evidence at transcript level"/>
<feature type="transmembrane region" description="Helical" evidence="6">
    <location>
        <begin position="77"/>
        <end position="96"/>
    </location>
</feature>
<dbReference type="GO" id="GO:0031966">
    <property type="term" value="C:mitochondrial membrane"/>
    <property type="evidence" value="ECO:0007669"/>
    <property type="project" value="TreeGrafter"/>
</dbReference>
<dbReference type="OrthoDB" id="5620at2759"/>
<evidence type="ECO:0000256" key="2">
    <source>
        <dbReference type="ARBA" id="ARBA00007590"/>
    </source>
</evidence>
<dbReference type="InterPro" id="IPR005349">
    <property type="entry name" value="TMEM14"/>
</dbReference>
<dbReference type="PANTHER" id="PTHR12668">
    <property type="entry name" value="TRANSMEMBRANE PROTEIN 14, 15"/>
    <property type="match status" value="1"/>
</dbReference>
<dbReference type="EMBL" id="BT121235">
    <property type="protein sequence ID" value="ADD38165.1"/>
    <property type="molecule type" value="mRNA"/>
</dbReference>
<gene>
    <name evidence="7" type="primary">TM14C</name>
</gene>
<comment type="subcellular location">
    <subcellularLocation>
        <location evidence="1">Membrane</location>
    </subcellularLocation>
</comment>
<dbReference type="Gene3D" id="1.10.10.1740">
    <property type="entry name" value="Transmembrane protein 14-like"/>
    <property type="match status" value="1"/>
</dbReference>
<keyword evidence="5 6" id="KW-0472">Membrane</keyword>
<accession>D3PHX9</accession>
<sequence length="109" mass="11486">MDYYGFAYSAAVAFGGIMGFVKKGSIPSMAAGIVFGTAAAFGAYRFSSSPKNFHAALGVSATLLGIMGHRFFKTQKVMPAGVVAVLSFLMVLRYGYSAWSYGAFGHKSS</sequence>
<feature type="transmembrane region" description="Helical" evidence="6">
    <location>
        <begin position="6"/>
        <end position="21"/>
    </location>
</feature>
<comment type="similarity">
    <text evidence="2">Belongs to the TMEM14 family.</text>
</comment>
<dbReference type="Pfam" id="PF03647">
    <property type="entry name" value="Tmemb_14"/>
    <property type="match status" value="1"/>
</dbReference>
<dbReference type="InterPro" id="IPR044890">
    <property type="entry name" value="TMEM14_sf"/>
</dbReference>
<feature type="transmembrane region" description="Helical" evidence="6">
    <location>
        <begin position="28"/>
        <end position="47"/>
    </location>
</feature>
<dbReference type="GO" id="GO:0070453">
    <property type="term" value="P:regulation of heme biosynthetic process"/>
    <property type="evidence" value="ECO:0007669"/>
    <property type="project" value="TreeGrafter"/>
</dbReference>
<reference evidence="7" key="1">
    <citation type="submission" date="2010-03" db="EMBL/GenBank/DDBJ databases">
        <title>Atlantic Lepeophtheirus salmonis ESTs and full-length cDNAs.</title>
        <authorList>
            <person name="Yasuike M."/>
            <person name="von Schalburg K."/>
            <person name="Cooper G."/>
            <person name="Leong J."/>
            <person name="Nilsen F."/>
            <person name="Jones S.R.M."/>
            <person name="Koop B.F."/>
        </authorList>
    </citation>
    <scope>NUCLEOTIDE SEQUENCE</scope>
    <source>
        <strain evidence="7">Atlantic form</strain>
        <tissue evidence="7">Mixed tissue</tissue>
    </source>
</reference>
<organism evidence="7">
    <name type="scientific">Lepeophtheirus salmonis</name>
    <name type="common">Salmon louse</name>
    <name type="synonym">Caligus salmonis</name>
    <dbReference type="NCBI Taxonomy" id="72036"/>
    <lineage>
        <taxon>Eukaryota</taxon>
        <taxon>Metazoa</taxon>
        <taxon>Ecdysozoa</taxon>
        <taxon>Arthropoda</taxon>
        <taxon>Crustacea</taxon>
        <taxon>Multicrustacea</taxon>
        <taxon>Hexanauplia</taxon>
        <taxon>Copepoda</taxon>
        <taxon>Siphonostomatoida</taxon>
        <taxon>Caligidae</taxon>
        <taxon>Lepeophtheirus</taxon>
    </lineage>
</organism>
<evidence type="ECO:0000256" key="6">
    <source>
        <dbReference type="SAM" id="Phobius"/>
    </source>
</evidence>
<evidence type="ECO:0000313" key="7">
    <source>
        <dbReference type="EMBL" id="ADD38165.1"/>
    </source>
</evidence>
<keyword evidence="3 6" id="KW-0812">Transmembrane</keyword>